<gene>
    <name evidence="2" type="ORF">DB32_006239</name>
</gene>
<dbReference type="AlphaFoldDB" id="A0A0F6W786"/>
<protein>
    <submittedName>
        <fullName evidence="2">RTX toxin protein</fullName>
    </submittedName>
</protein>
<feature type="region of interest" description="Disordered" evidence="1">
    <location>
        <begin position="13"/>
        <end position="69"/>
    </location>
</feature>
<sequence>MLAVVALSGVLVACGDDDGPSGTPDAGRDASMGGSDAGPDEDDAGSDAGEEPDEDAGTDGGTEPDPEPTVIALSETAHDRFRAVTFDAAGNVYAAGQIAVAANDFALVVAKFDADGELVEEFGEDGFVTLNLAENPDTPGDPASYAGDRENAYGIVVQPTAGRVVIAGEVEHDITAASPRDGDTDIVLVGFDTTTGDVDTDFGDEGVARFDLSTGEVSGTTLSGRDTVWSISLGAEERLVVHGTQRAVGSQPATFGAEPTLPRTDSIFALLRLSADGERDNAFGGGDGLVNVDIVGAPGTGNLTFARRGAGLSARSATVLPDGSIIGTGYIRSTALTEPADAAPPPDPMMYRVSQQPVLYKVEPDGDFDPDFAMDDETTLPGVWHDFAGRDQRNAEAYGAALQGTNMVTIGYGPTIQTTRTNTTDWVSFRFTEDGELDSTYGTGGSTYIDVGNWSDNGRAVIVLGDDRVLAVGGGRPDPATAPPAGEMPEVDAMVAVLEMNGAPDTTFGTNGSRLFDLGGTDFFWSVALSADESTVAVVGIAGADGAGADDDAVLYLLPVD</sequence>
<dbReference type="SUPFAM" id="SSF63825">
    <property type="entry name" value="YWTD domain"/>
    <property type="match status" value="1"/>
</dbReference>
<organism evidence="2 3">
    <name type="scientific">Sandaracinus amylolyticus</name>
    <dbReference type="NCBI Taxonomy" id="927083"/>
    <lineage>
        <taxon>Bacteria</taxon>
        <taxon>Pseudomonadati</taxon>
        <taxon>Myxococcota</taxon>
        <taxon>Polyangia</taxon>
        <taxon>Polyangiales</taxon>
        <taxon>Sandaracinaceae</taxon>
        <taxon>Sandaracinus</taxon>
    </lineage>
</organism>
<name>A0A0F6W786_9BACT</name>
<reference evidence="2 3" key="1">
    <citation type="submission" date="2015-03" db="EMBL/GenBank/DDBJ databases">
        <title>Genome assembly of Sandaracinus amylolyticus DSM 53668.</title>
        <authorList>
            <person name="Sharma G."/>
            <person name="Subramanian S."/>
        </authorList>
    </citation>
    <scope>NUCLEOTIDE SEQUENCE [LARGE SCALE GENOMIC DNA]</scope>
    <source>
        <strain evidence="2 3">DSM 53668</strain>
    </source>
</reference>
<evidence type="ECO:0000313" key="3">
    <source>
        <dbReference type="Proteomes" id="UP000034883"/>
    </source>
</evidence>
<evidence type="ECO:0000256" key="1">
    <source>
        <dbReference type="SAM" id="MobiDB-lite"/>
    </source>
</evidence>
<accession>A0A0F6W786</accession>
<dbReference type="STRING" id="927083.DB32_006239"/>
<proteinExistence type="predicted"/>
<feature type="compositionally biased region" description="Acidic residues" evidence="1">
    <location>
        <begin position="38"/>
        <end position="66"/>
    </location>
</feature>
<evidence type="ECO:0000313" key="2">
    <source>
        <dbReference type="EMBL" id="AKF09090.1"/>
    </source>
</evidence>
<dbReference type="Gene3D" id="2.80.10.50">
    <property type="match status" value="1"/>
</dbReference>
<keyword evidence="3" id="KW-1185">Reference proteome</keyword>
<dbReference type="Proteomes" id="UP000034883">
    <property type="component" value="Chromosome"/>
</dbReference>
<dbReference type="InterPro" id="IPR013431">
    <property type="entry name" value="Delta_60_rpt"/>
</dbReference>
<dbReference type="NCBIfam" id="TIGR02608">
    <property type="entry name" value="delta_60_rpt"/>
    <property type="match status" value="5"/>
</dbReference>
<dbReference type="EMBL" id="CP011125">
    <property type="protein sequence ID" value="AKF09090.1"/>
    <property type="molecule type" value="Genomic_DNA"/>
</dbReference>
<dbReference type="KEGG" id="samy:DB32_006239"/>